<sequence length="199" mass="22653">MSQQQMSVRQAVIERRSIKNFNGTPVSRDDVMEVLSESRFAPNHGKREPWRFVVGAGDNLPDVQHLIREFAIPNWRELTEEALERQSAKFTSAGAIVFAIVREDIRQKQRIEDHMAIAAFLQNAQLLAWDKGIGTCIKTPAWLDQPNFRKALGALDGERVISMLHFGYSDTVPKEWDHTPIEEKVTFYSAPESAEDTSK</sequence>
<evidence type="ECO:0000256" key="5">
    <source>
        <dbReference type="ARBA" id="ARBA00022857"/>
    </source>
</evidence>
<evidence type="ECO:0000313" key="9">
    <source>
        <dbReference type="EMBL" id="KZE38500.1"/>
    </source>
</evidence>
<dbReference type="OrthoDB" id="9804207at2"/>
<keyword evidence="6" id="KW-0560">Oxidoreductase</keyword>
<dbReference type="Proteomes" id="UP000076490">
    <property type="component" value="Unassembled WGS sequence"/>
</dbReference>
<dbReference type="InterPro" id="IPR029479">
    <property type="entry name" value="Nitroreductase"/>
</dbReference>
<dbReference type="RefSeq" id="WP_063180053.1">
    <property type="nucleotide sequence ID" value="NZ_LQNT01000009.1"/>
</dbReference>
<dbReference type="AlphaFoldDB" id="A0A161SSK3"/>
<keyword evidence="7" id="KW-0520">NAD</keyword>
<dbReference type="Gene3D" id="3.40.109.10">
    <property type="entry name" value="NADH Oxidase"/>
    <property type="match status" value="1"/>
</dbReference>
<dbReference type="PANTHER" id="PTHR43821">
    <property type="entry name" value="NAD(P)H NITROREDUCTASE YDJA-RELATED"/>
    <property type="match status" value="1"/>
</dbReference>
<protein>
    <submittedName>
        <fullName evidence="9">Nitroreductase</fullName>
    </submittedName>
</protein>
<reference evidence="9 10" key="1">
    <citation type="submission" date="2016-01" db="EMBL/GenBank/DDBJ databases">
        <title>Whole genome sequencing of Bhargavaea cecembensis T14.</title>
        <authorList>
            <person name="Hong K.W."/>
        </authorList>
    </citation>
    <scope>NUCLEOTIDE SEQUENCE [LARGE SCALE GENOMIC DNA]</scope>
    <source>
        <strain evidence="9 10">T14</strain>
    </source>
</reference>
<accession>A0A161SSK3</accession>
<evidence type="ECO:0000256" key="6">
    <source>
        <dbReference type="ARBA" id="ARBA00023002"/>
    </source>
</evidence>
<keyword evidence="4" id="KW-0288">FMN</keyword>
<feature type="domain" description="Nitroreductase" evidence="8">
    <location>
        <begin position="14"/>
        <end position="168"/>
    </location>
</feature>
<evidence type="ECO:0000259" key="8">
    <source>
        <dbReference type="Pfam" id="PF00881"/>
    </source>
</evidence>
<dbReference type="Pfam" id="PF00881">
    <property type="entry name" value="Nitroreductase"/>
    <property type="match status" value="1"/>
</dbReference>
<evidence type="ECO:0000256" key="1">
    <source>
        <dbReference type="ARBA" id="ARBA00001917"/>
    </source>
</evidence>
<evidence type="ECO:0000313" key="10">
    <source>
        <dbReference type="Proteomes" id="UP000076490"/>
    </source>
</evidence>
<keyword evidence="5" id="KW-0521">NADP</keyword>
<evidence type="ECO:0000256" key="3">
    <source>
        <dbReference type="ARBA" id="ARBA00022630"/>
    </source>
</evidence>
<dbReference type="CDD" id="cd02135">
    <property type="entry name" value="YdjA-like"/>
    <property type="match status" value="1"/>
</dbReference>
<dbReference type="InterPro" id="IPR026021">
    <property type="entry name" value="YdjA-like"/>
</dbReference>
<proteinExistence type="inferred from homology"/>
<comment type="cofactor">
    <cofactor evidence="1">
        <name>FMN</name>
        <dbReference type="ChEBI" id="CHEBI:58210"/>
    </cofactor>
</comment>
<evidence type="ECO:0000256" key="2">
    <source>
        <dbReference type="ARBA" id="ARBA00007118"/>
    </source>
</evidence>
<dbReference type="InterPro" id="IPR000415">
    <property type="entry name" value="Nitroreductase-like"/>
</dbReference>
<gene>
    <name evidence="9" type="ORF">AV656_06230</name>
</gene>
<comment type="caution">
    <text evidence="9">The sequence shown here is derived from an EMBL/GenBank/DDBJ whole genome shotgun (WGS) entry which is preliminary data.</text>
</comment>
<dbReference type="GO" id="GO:0016491">
    <property type="term" value="F:oxidoreductase activity"/>
    <property type="evidence" value="ECO:0007669"/>
    <property type="project" value="UniProtKB-KW"/>
</dbReference>
<dbReference type="SUPFAM" id="SSF55469">
    <property type="entry name" value="FMN-dependent nitroreductase-like"/>
    <property type="match status" value="1"/>
</dbReference>
<name>A0A161SSK3_9BACL</name>
<comment type="similarity">
    <text evidence="2">Belongs to the nitroreductase family.</text>
</comment>
<evidence type="ECO:0000256" key="7">
    <source>
        <dbReference type="ARBA" id="ARBA00023027"/>
    </source>
</evidence>
<dbReference type="PANTHER" id="PTHR43821:SF1">
    <property type="entry name" value="NAD(P)H NITROREDUCTASE YDJA-RELATED"/>
    <property type="match status" value="1"/>
</dbReference>
<keyword evidence="3" id="KW-0285">Flavoprotein</keyword>
<evidence type="ECO:0000256" key="4">
    <source>
        <dbReference type="ARBA" id="ARBA00022643"/>
    </source>
</evidence>
<dbReference type="EMBL" id="LQNT01000009">
    <property type="protein sequence ID" value="KZE38500.1"/>
    <property type="molecule type" value="Genomic_DNA"/>
</dbReference>
<dbReference type="InterPro" id="IPR052530">
    <property type="entry name" value="NAD(P)H_nitroreductase"/>
</dbReference>
<organism evidence="9 10">
    <name type="scientific">Bhargavaea cecembensis</name>
    <dbReference type="NCBI Taxonomy" id="394098"/>
    <lineage>
        <taxon>Bacteria</taxon>
        <taxon>Bacillati</taxon>
        <taxon>Bacillota</taxon>
        <taxon>Bacilli</taxon>
        <taxon>Bacillales</taxon>
        <taxon>Caryophanaceae</taxon>
        <taxon>Bhargavaea</taxon>
    </lineage>
</organism>